<dbReference type="Proteomes" id="UP000430146">
    <property type="component" value="Unassembled WGS sequence"/>
</dbReference>
<name>A0A5S9P5J4_MYCVN</name>
<evidence type="ECO:0000313" key="2">
    <source>
        <dbReference type="EMBL" id="CAA0098652.1"/>
    </source>
</evidence>
<protein>
    <recommendedName>
        <fullName evidence="1">Serine aminopeptidase S33 domain-containing protein</fullName>
    </recommendedName>
</protein>
<evidence type="ECO:0000259" key="1">
    <source>
        <dbReference type="Pfam" id="PF12146"/>
    </source>
</evidence>
<proteinExistence type="predicted"/>
<feature type="domain" description="Serine aminopeptidase S33" evidence="1">
    <location>
        <begin position="48"/>
        <end position="209"/>
    </location>
</feature>
<keyword evidence="3" id="KW-1185">Reference proteome</keyword>
<dbReference type="SUPFAM" id="SSF53474">
    <property type="entry name" value="alpha/beta-Hydrolases"/>
    <property type="match status" value="1"/>
</dbReference>
<accession>A0A5S9P5J4</accession>
<sequence>MTVDLRGVTTVLLPGTGSDDDFVYRAFSRSLHEVGASVVTPSPQPHRLLDGYRDELDSAARAGGSRPIAVGGVSIGAAVAAAWALSHPGRVVAVLAALPAWTGAPDGAPAALAARHSAELLRRNGLVSATAQMQASSPTWLAEELTRSWVGQWPALPEAMEAAARYVAPTVGDLESLAAPMGVVSAGDDPVHPLEVGVEWVSAAPRAALRTVTLDEIGSDPGVLGAQCLAALWEADDPARPPRAPQ</sequence>
<dbReference type="Pfam" id="PF12146">
    <property type="entry name" value="Hydrolase_4"/>
    <property type="match status" value="1"/>
</dbReference>
<organism evidence="2 3">
    <name type="scientific">Mycolicibacterium vanbaalenii</name>
    <name type="common">Mycobacterium vanbaalenii</name>
    <dbReference type="NCBI Taxonomy" id="110539"/>
    <lineage>
        <taxon>Bacteria</taxon>
        <taxon>Bacillati</taxon>
        <taxon>Actinomycetota</taxon>
        <taxon>Actinomycetes</taxon>
        <taxon>Mycobacteriales</taxon>
        <taxon>Mycobacteriaceae</taxon>
        <taxon>Mycolicibacterium</taxon>
    </lineage>
</organism>
<dbReference type="AlphaFoldDB" id="A0A5S9P5J4"/>
<dbReference type="EMBL" id="CACSIP010000006">
    <property type="protein sequence ID" value="CAA0098652.1"/>
    <property type="molecule type" value="Genomic_DNA"/>
</dbReference>
<dbReference type="OrthoDB" id="4371333at2"/>
<dbReference type="InterPro" id="IPR029058">
    <property type="entry name" value="AB_hydrolase_fold"/>
</dbReference>
<dbReference type="InterPro" id="IPR022742">
    <property type="entry name" value="Hydrolase_4"/>
</dbReference>
<dbReference type="Gene3D" id="3.40.50.1820">
    <property type="entry name" value="alpha/beta hydrolase"/>
    <property type="match status" value="1"/>
</dbReference>
<reference evidence="2 3" key="1">
    <citation type="submission" date="2019-11" db="EMBL/GenBank/DDBJ databases">
        <authorList>
            <person name="Holert J."/>
        </authorList>
    </citation>
    <scope>NUCLEOTIDE SEQUENCE [LARGE SCALE GENOMIC DNA]</scope>
    <source>
        <strain evidence="2">BC8_1</strain>
    </source>
</reference>
<evidence type="ECO:0000313" key="3">
    <source>
        <dbReference type="Proteomes" id="UP000430146"/>
    </source>
</evidence>
<gene>
    <name evidence="2" type="ORF">AELLOGFF_03147</name>
</gene>
<dbReference type="RefSeq" id="WP_159229501.1">
    <property type="nucleotide sequence ID" value="NZ_CACSIP010000006.1"/>
</dbReference>